<protein>
    <submittedName>
        <fullName evidence="1">Integrase</fullName>
    </submittedName>
</protein>
<dbReference type="Proteomes" id="UP000063229">
    <property type="component" value="Chromosome"/>
</dbReference>
<reference evidence="1 2" key="1">
    <citation type="submission" date="2016-01" db="EMBL/GenBank/DDBJ databases">
        <authorList>
            <person name="McClelland M."/>
            <person name="Jain A."/>
            <person name="Saraogi P."/>
            <person name="Mendelson R."/>
            <person name="Westerman R."/>
            <person name="SanMiguel P."/>
            <person name="Csonka L."/>
        </authorList>
    </citation>
    <scope>NUCLEOTIDE SEQUENCE [LARGE SCALE GENOMIC DNA]</scope>
    <source>
        <strain evidence="1 2">NCPPB 2472</strain>
    </source>
</reference>
<accession>A0A0X1T841</accession>
<organism evidence="1 2">
    <name type="scientific">Pseudomonas agarici</name>
    <dbReference type="NCBI Taxonomy" id="46677"/>
    <lineage>
        <taxon>Bacteria</taxon>
        <taxon>Pseudomonadati</taxon>
        <taxon>Pseudomonadota</taxon>
        <taxon>Gammaproteobacteria</taxon>
        <taxon>Pseudomonadales</taxon>
        <taxon>Pseudomonadaceae</taxon>
        <taxon>Pseudomonas</taxon>
    </lineage>
</organism>
<evidence type="ECO:0000313" key="1">
    <source>
        <dbReference type="EMBL" id="AMB88297.1"/>
    </source>
</evidence>
<dbReference type="KEGG" id="pagb:AWM79_12355"/>
<dbReference type="InterPro" id="IPR021502">
    <property type="entry name" value="DUF3158"/>
</dbReference>
<gene>
    <name evidence="1" type="ORF">AWM79_12355</name>
</gene>
<evidence type="ECO:0000313" key="2">
    <source>
        <dbReference type="Proteomes" id="UP000063229"/>
    </source>
</evidence>
<name>A0A0X1T841_PSEAA</name>
<dbReference type="EMBL" id="CP014135">
    <property type="protein sequence ID" value="AMB88297.1"/>
    <property type="molecule type" value="Genomic_DNA"/>
</dbReference>
<keyword evidence="2" id="KW-1185">Reference proteome</keyword>
<dbReference type="Pfam" id="PF11358">
    <property type="entry name" value="DUF3158"/>
    <property type="match status" value="1"/>
</dbReference>
<dbReference type="STRING" id="46677.AWM79_12355"/>
<proteinExistence type="predicted"/>
<dbReference type="AlphaFoldDB" id="A0A0X1T841"/>
<sequence length="185" mass="20747">MGQINTNDGTLQQAAFRPLQQEAFQRLQQAASLKGLLKPFKGKGELTQFAEQCRAQESGLKALAQEVLTQARQYPFTLVPVRLTEQNTQAGTQFLRWQQVTDRRMGVGVWAETMGASRTPESLLHDLYAMELQRITLNMQMSLIHSITKQAAECAEKMAQAEAVYAARLQQLTNPKQPTQSERPA</sequence>
<dbReference type="RefSeq" id="WP_060783980.1">
    <property type="nucleotide sequence ID" value="NZ_CP014135.1"/>
</dbReference>